<dbReference type="SMART" id="SM00249">
    <property type="entry name" value="PHD"/>
    <property type="match status" value="1"/>
</dbReference>
<reference evidence="6" key="1">
    <citation type="submission" date="2018-02" db="EMBL/GenBank/DDBJ databases">
        <title>Rhizophora mucronata_Transcriptome.</title>
        <authorList>
            <person name="Meera S.P."/>
            <person name="Sreeshan A."/>
            <person name="Augustine A."/>
        </authorList>
    </citation>
    <scope>NUCLEOTIDE SEQUENCE</scope>
    <source>
        <tissue evidence="6">Leaf</tissue>
    </source>
</reference>
<dbReference type="InterPro" id="IPR019786">
    <property type="entry name" value="Zinc_finger_PHD-type_CS"/>
</dbReference>
<keyword evidence="3" id="KW-0862">Zinc</keyword>
<dbReference type="GO" id="GO:0031445">
    <property type="term" value="P:regulation of heterochromatin formation"/>
    <property type="evidence" value="ECO:0007669"/>
    <property type="project" value="TreeGrafter"/>
</dbReference>
<dbReference type="InterPro" id="IPR013083">
    <property type="entry name" value="Znf_RING/FYVE/PHD"/>
</dbReference>
<keyword evidence="2 4" id="KW-0863">Zinc-finger</keyword>
<dbReference type="InterPro" id="IPR001965">
    <property type="entry name" value="Znf_PHD"/>
</dbReference>
<dbReference type="GO" id="GO:0006355">
    <property type="term" value="P:regulation of DNA-templated transcription"/>
    <property type="evidence" value="ECO:0007669"/>
    <property type="project" value="TreeGrafter"/>
</dbReference>
<dbReference type="InterPro" id="IPR019787">
    <property type="entry name" value="Znf_PHD-finger"/>
</dbReference>
<dbReference type="GO" id="GO:0006338">
    <property type="term" value="P:chromatin remodeling"/>
    <property type="evidence" value="ECO:0007669"/>
    <property type="project" value="InterPro"/>
</dbReference>
<sequence length="273" mass="30188">MLLQNLELSSVDAALPFVCYHGKQDLSCGCMPAKSWKSCLKHGEYSWNDSDPLIAGIWDSISQIKVMSKRSKLEKNYSTTHPAESEEDKAAVAAVNRIHGLHVERQPRSSSVATELLENENDNDGSTSNSCEICGDVGNILEMLLCDNCEKAFHVLCCNPKIKALPIDEWFCQPCSKRTDKVSLEDAFRKSHGIGQSNRITKAGSDQIKSTSIHSDQYTSRVGIGKSHQAEVPDWSAQNSQVFDDIGEPEEMDPAVTFNSKASKSFSMCTRFC</sequence>
<dbReference type="Gene3D" id="3.30.40.10">
    <property type="entry name" value="Zinc/RING finger domain, C3HC4 (zinc finger)"/>
    <property type="match status" value="1"/>
</dbReference>
<accession>A0A2P2JXH6</accession>
<dbReference type="EMBL" id="GGEC01017673">
    <property type="protein sequence ID" value="MBW98156.1"/>
    <property type="molecule type" value="Transcribed_RNA"/>
</dbReference>
<dbReference type="SUPFAM" id="SSF57903">
    <property type="entry name" value="FYVE/PHD zinc finger"/>
    <property type="match status" value="1"/>
</dbReference>
<name>A0A2P2JXH6_RHIMU</name>
<evidence type="ECO:0000259" key="5">
    <source>
        <dbReference type="PROSITE" id="PS50016"/>
    </source>
</evidence>
<dbReference type="GO" id="GO:0045740">
    <property type="term" value="P:positive regulation of DNA replication"/>
    <property type="evidence" value="ECO:0007669"/>
    <property type="project" value="TreeGrafter"/>
</dbReference>
<dbReference type="AlphaFoldDB" id="A0A2P2JXH6"/>
<feature type="domain" description="PHD-type" evidence="5">
    <location>
        <begin position="128"/>
        <end position="178"/>
    </location>
</feature>
<dbReference type="PROSITE" id="PS01359">
    <property type="entry name" value="ZF_PHD_1"/>
    <property type="match status" value="1"/>
</dbReference>
<dbReference type="PROSITE" id="PS50016">
    <property type="entry name" value="ZF_PHD_2"/>
    <property type="match status" value="1"/>
</dbReference>
<dbReference type="Pfam" id="PF00628">
    <property type="entry name" value="PHD"/>
    <property type="match status" value="1"/>
</dbReference>
<dbReference type="GO" id="GO:0008270">
    <property type="term" value="F:zinc ion binding"/>
    <property type="evidence" value="ECO:0007669"/>
    <property type="project" value="UniProtKB-KW"/>
</dbReference>
<dbReference type="InterPro" id="IPR047171">
    <property type="entry name" value="BAZ1A"/>
</dbReference>
<evidence type="ECO:0000256" key="3">
    <source>
        <dbReference type="ARBA" id="ARBA00022833"/>
    </source>
</evidence>
<keyword evidence="1" id="KW-0479">Metal-binding</keyword>
<dbReference type="InterPro" id="IPR011011">
    <property type="entry name" value="Znf_FYVE_PHD"/>
</dbReference>
<dbReference type="PANTHER" id="PTHR46510">
    <property type="entry name" value="BROMODOMAIN ADJACENT TO ZINC FINGER DOMAIN PROTEIN 1A"/>
    <property type="match status" value="1"/>
</dbReference>
<dbReference type="EMBL" id="GGEC01017671">
    <property type="protein sequence ID" value="MBW98154.1"/>
    <property type="molecule type" value="Transcribed_RNA"/>
</dbReference>
<dbReference type="GO" id="GO:0003677">
    <property type="term" value="F:DNA binding"/>
    <property type="evidence" value="ECO:0007669"/>
    <property type="project" value="TreeGrafter"/>
</dbReference>
<dbReference type="GO" id="GO:0000228">
    <property type="term" value="C:nuclear chromosome"/>
    <property type="evidence" value="ECO:0007669"/>
    <property type="project" value="TreeGrafter"/>
</dbReference>
<dbReference type="GO" id="GO:0008623">
    <property type="term" value="C:CHRAC"/>
    <property type="evidence" value="ECO:0007669"/>
    <property type="project" value="TreeGrafter"/>
</dbReference>
<evidence type="ECO:0000313" key="6">
    <source>
        <dbReference type="EMBL" id="MBW98155.1"/>
    </source>
</evidence>
<evidence type="ECO:0000256" key="2">
    <source>
        <dbReference type="ARBA" id="ARBA00022771"/>
    </source>
</evidence>
<proteinExistence type="predicted"/>
<protein>
    <submittedName>
        <fullName evidence="6">Uncharacterized protein LOC105113992 isoform X1</fullName>
    </submittedName>
</protein>
<dbReference type="EMBL" id="GGEC01017672">
    <property type="protein sequence ID" value="MBW98155.1"/>
    <property type="molecule type" value="Transcribed_RNA"/>
</dbReference>
<dbReference type="PANTHER" id="PTHR46510:SF1">
    <property type="entry name" value="BROMODOMAIN ADJACENT TO ZINC FINGER DOMAIN PROTEIN 1A"/>
    <property type="match status" value="1"/>
</dbReference>
<evidence type="ECO:0000256" key="4">
    <source>
        <dbReference type="PROSITE-ProRule" id="PRU00146"/>
    </source>
</evidence>
<organism evidence="6">
    <name type="scientific">Rhizophora mucronata</name>
    <name type="common">Asiatic mangrove</name>
    <dbReference type="NCBI Taxonomy" id="61149"/>
    <lineage>
        <taxon>Eukaryota</taxon>
        <taxon>Viridiplantae</taxon>
        <taxon>Streptophyta</taxon>
        <taxon>Embryophyta</taxon>
        <taxon>Tracheophyta</taxon>
        <taxon>Spermatophyta</taxon>
        <taxon>Magnoliopsida</taxon>
        <taxon>eudicotyledons</taxon>
        <taxon>Gunneridae</taxon>
        <taxon>Pentapetalae</taxon>
        <taxon>rosids</taxon>
        <taxon>fabids</taxon>
        <taxon>Malpighiales</taxon>
        <taxon>Rhizophoraceae</taxon>
        <taxon>Rhizophora</taxon>
    </lineage>
</organism>
<evidence type="ECO:0000256" key="1">
    <source>
        <dbReference type="ARBA" id="ARBA00022723"/>
    </source>
</evidence>